<gene>
    <name evidence="1" type="ORF">TSPGSL018_15670</name>
</gene>
<proteinExistence type="predicted"/>
<protein>
    <submittedName>
        <fullName evidence="1">Uncharacterized protein</fullName>
    </submittedName>
</protein>
<feature type="non-terminal residue" evidence="1">
    <location>
        <position position="1"/>
    </location>
</feature>
<sequence length="75" mass="7664">AAPGQVGGRQLPALLTGLSLVATRSASPPKRLPGRQSLTLWHTSGAPALSLLPPHSTRSAVLPPGPLLIQERAAC</sequence>
<dbReference type="EMBL" id="GBEZ01021119">
    <property type="protein sequence ID" value="JAC65607.1"/>
    <property type="molecule type" value="Transcribed_RNA"/>
</dbReference>
<evidence type="ECO:0000313" key="1">
    <source>
        <dbReference type="EMBL" id="JAC65607.1"/>
    </source>
</evidence>
<reference evidence="1" key="1">
    <citation type="submission" date="2014-05" db="EMBL/GenBank/DDBJ databases">
        <title>The transcriptome of the halophilic microalga Tetraselmis sp. GSL018 isolated from the Great Salt Lake, Utah.</title>
        <authorList>
            <person name="Jinkerson R.E."/>
            <person name="D'Adamo S."/>
            <person name="Posewitz M.C."/>
        </authorList>
    </citation>
    <scope>NUCLEOTIDE SEQUENCE</scope>
    <source>
        <strain evidence="1">GSL018</strain>
    </source>
</reference>
<accession>A0A061QY96</accession>
<feature type="non-terminal residue" evidence="1">
    <location>
        <position position="75"/>
    </location>
</feature>
<organism evidence="1">
    <name type="scientific">Tetraselmis sp. GSL018</name>
    <dbReference type="NCBI Taxonomy" id="582737"/>
    <lineage>
        <taxon>Eukaryota</taxon>
        <taxon>Viridiplantae</taxon>
        <taxon>Chlorophyta</taxon>
        <taxon>core chlorophytes</taxon>
        <taxon>Chlorodendrophyceae</taxon>
        <taxon>Chlorodendrales</taxon>
        <taxon>Chlorodendraceae</taxon>
        <taxon>Tetraselmis</taxon>
    </lineage>
</organism>
<name>A0A061QY96_9CHLO</name>
<dbReference type="AlphaFoldDB" id="A0A061QY96"/>